<reference evidence="2" key="2">
    <citation type="journal article" date="2020" name="mSystems">
        <title>Genome- and Community-Level Interaction Insights into Carbon Utilization and Element Cycling Functions of Hydrothermarchaeota in Hydrothermal Sediment.</title>
        <authorList>
            <person name="Zhou Z."/>
            <person name="Liu Y."/>
            <person name="Xu W."/>
            <person name="Pan J."/>
            <person name="Luo Z.H."/>
            <person name="Li M."/>
        </authorList>
    </citation>
    <scope>NUCLEOTIDE SEQUENCE [LARGE SCALE GENOMIC DNA]</scope>
    <source>
        <strain evidence="2">SpSt-1261</strain>
    </source>
</reference>
<protein>
    <submittedName>
        <fullName evidence="2">DUF3311 domain-containing protein</fullName>
    </submittedName>
</protein>
<name>A0A2J6N469_9CREN</name>
<reference evidence="3" key="3">
    <citation type="submission" date="2020-10" db="EMBL/GenBank/DDBJ databases">
        <title>Fervidococcus fontis strain 3639Fd - the first crenarchaeon capable of growth on lipids.</title>
        <authorList>
            <person name="Kochetkova T.V."/>
            <person name="Elcheninov A.G."/>
            <person name="Toschakov S.V."/>
            <person name="Kublanov I.V."/>
        </authorList>
    </citation>
    <scope>NUCLEOTIDE SEQUENCE</scope>
    <source>
        <strain evidence="3">3639Fd</strain>
    </source>
</reference>
<keyword evidence="1" id="KW-0812">Transmembrane</keyword>
<evidence type="ECO:0000313" key="5">
    <source>
        <dbReference type="Proteomes" id="UP000237153"/>
    </source>
</evidence>
<sequence>MLIPWTALVFTAPIYNRKEPYLGGWPFLYWYLFSWIFIQPVLTFIVFKFIDRERW</sequence>
<proteinExistence type="predicted"/>
<organism evidence="4 5">
    <name type="scientific">Fervidicoccus fontis</name>
    <dbReference type="NCBI Taxonomy" id="683846"/>
    <lineage>
        <taxon>Archaea</taxon>
        <taxon>Thermoproteota</taxon>
        <taxon>Thermoprotei</taxon>
        <taxon>Fervidicoccales</taxon>
        <taxon>Fervidicoccaceae</taxon>
        <taxon>Fervidicoccus</taxon>
    </lineage>
</organism>
<evidence type="ECO:0000313" key="2">
    <source>
        <dbReference type="EMBL" id="HEW63670.1"/>
    </source>
</evidence>
<evidence type="ECO:0000313" key="4">
    <source>
        <dbReference type="EMBL" id="PMB76137.1"/>
    </source>
</evidence>
<evidence type="ECO:0000313" key="3">
    <source>
        <dbReference type="EMBL" id="MBE9391076.1"/>
    </source>
</evidence>
<keyword evidence="1" id="KW-1133">Transmembrane helix</keyword>
<dbReference type="InterPro" id="IPR021741">
    <property type="entry name" value="DUF3311"/>
</dbReference>
<dbReference type="Proteomes" id="UP000237153">
    <property type="component" value="Unassembled WGS sequence"/>
</dbReference>
<feature type="transmembrane region" description="Helical" evidence="1">
    <location>
        <begin position="28"/>
        <end position="50"/>
    </location>
</feature>
<gene>
    <name evidence="4" type="ORF">C0188_00005</name>
    <name evidence="2" type="ORF">ENO39_01225</name>
    <name evidence="3" type="ORF">IOK49_03150</name>
</gene>
<dbReference type="EMBL" id="DSFH01000023">
    <property type="protein sequence ID" value="HEW63670.1"/>
    <property type="molecule type" value="Genomic_DNA"/>
</dbReference>
<accession>A0A2J6N469</accession>
<keyword evidence="1" id="KW-0472">Membrane</keyword>
<dbReference type="Proteomes" id="UP000886076">
    <property type="component" value="Unassembled WGS sequence"/>
</dbReference>
<dbReference type="AlphaFoldDB" id="A0A2J6N469"/>
<dbReference type="EMBL" id="PNIM01000001">
    <property type="protein sequence ID" value="PMB76137.1"/>
    <property type="molecule type" value="Genomic_DNA"/>
</dbReference>
<dbReference type="EMBL" id="JADEZV010000002">
    <property type="protein sequence ID" value="MBE9391076.1"/>
    <property type="molecule type" value="Genomic_DNA"/>
</dbReference>
<dbReference type="Pfam" id="PF11755">
    <property type="entry name" value="DUF3311"/>
    <property type="match status" value="1"/>
</dbReference>
<reference evidence="4 5" key="1">
    <citation type="submission" date="2018-01" db="EMBL/GenBank/DDBJ databases">
        <title>Metagenomic assembled genomes from two thermal pools in the Uzon Caldera, Kamchatka, Russia.</title>
        <authorList>
            <person name="Wilkins L."/>
            <person name="Ettinger C."/>
        </authorList>
    </citation>
    <scope>NUCLEOTIDE SEQUENCE [LARGE SCALE GENOMIC DNA]</scope>
    <source>
        <strain evidence="4">ZAV-06</strain>
    </source>
</reference>
<evidence type="ECO:0000256" key="1">
    <source>
        <dbReference type="SAM" id="Phobius"/>
    </source>
</evidence>
<comment type="caution">
    <text evidence="4">The sequence shown here is derived from an EMBL/GenBank/DDBJ whole genome shotgun (WGS) entry which is preliminary data.</text>
</comment>
<dbReference type="Proteomes" id="UP000652307">
    <property type="component" value="Unassembled WGS sequence"/>
</dbReference>